<protein>
    <submittedName>
        <fullName evidence="6">C4-dicarboxylate ABC transporter</fullName>
    </submittedName>
</protein>
<evidence type="ECO:0000256" key="2">
    <source>
        <dbReference type="ARBA" id="ARBA00022692"/>
    </source>
</evidence>
<feature type="transmembrane region" description="Helical" evidence="5">
    <location>
        <begin position="26"/>
        <end position="44"/>
    </location>
</feature>
<evidence type="ECO:0000256" key="4">
    <source>
        <dbReference type="ARBA" id="ARBA00023136"/>
    </source>
</evidence>
<keyword evidence="3 5" id="KW-1133">Transmembrane helix</keyword>
<dbReference type="InterPro" id="IPR038665">
    <property type="entry name" value="Voltage-dep_anion_channel_sf"/>
</dbReference>
<feature type="transmembrane region" description="Helical" evidence="5">
    <location>
        <begin position="56"/>
        <end position="78"/>
    </location>
</feature>
<dbReference type="PANTHER" id="PTHR37955:SF1">
    <property type="entry name" value="DEP DOMAIN-CONTAINING PROTEIN"/>
    <property type="match status" value="1"/>
</dbReference>
<proteinExistence type="predicted"/>
<organism evidence="6 7">
    <name type="scientific">Pandoraea capi</name>
    <dbReference type="NCBI Taxonomy" id="2508286"/>
    <lineage>
        <taxon>Bacteria</taxon>
        <taxon>Pseudomonadati</taxon>
        <taxon>Pseudomonadota</taxon>
        <taxon>Betaproteobacteria</taxon>
        <taxon>Burkholderiales</taxon>
        <taxon>Burkholderiaceae</taxon>
        <taxon>Pandoraea</taxon>
    </lineage>
</organism>
<comment type="caution">
    <text evidence="6">The sequence shown here is derived from an EMBL/GenBank/DDBJ whole genome shotgun (WGS) entry which is preliminary data.</text>
</comment>
<accession>A0ABY6W9E5</accession>
<evidence type="ECO:0000313" key="7">
    <source>
        <dbReference type="Proteomes" id="UP000366065"/>
    </source>
</evidence>
<evidence type="ECO:0000256" key="3">
    <source>
        <dbReference type="ARBA" id="ARBA00022989"/>
    </source>
</evidence>
<feature type="transmembrane region" description="Helical" evidence="5">
    <location>
        <begin position="185"/>
        <end position="207"/>
    </location>
</feature>
<evidence type="ECO:0000313" key="6">
    <source>
        <dbReference type="EMBL" id="VVE42920.1"/>
    </source>
</evidence>
<dbReference type="Proteomes" id="UP000366065">
    <property type="component" value="Unassembled WGS sequence"/>
</dbReference>
<name>A0ABY6W9E5_9BURK</name>
<dbReference type="InterPro" id="IPR004695">
    <property type="entry name" value="SLAC1/Mae1/Ssu1/TehA"/>
</dbReference>
<gene>
    <name evidence="6" type="ORF">PCA20602_04257</name>
</gene>
<evidence type="ECO:0000256" key="5">
    <source>
        <dbReference type="SAM" id="Phobius"/>
    </source>
</evidence>
<dbReference type="Gene3D" id="1.50.10.150">
    <property type="entry name" value="Voltage-dependent anion channel"/>
    <property type="match status" value="1"/>
</dbReference>
<reference evidence="6 7" key="1">
    <citation type="submission" date="2019-08" db="EMBL/GenBank/DDBJ databases">
        <authorList>
            <person name="Peeters C."/>
        </authorList>
    </citation>
    <scope>NUCLEOTIDE SEQUENCE [LARGE SCALE GENOMIC DNA]</scope>
    <source>
        <strain evidence="6 7">LMG 20602</strain>
    </source>
</reference>
<keyword evidence="7" id="KW-1185">Reference proteome</keyword>
<dbReference type="PANTHER" id="PTHR37955">
    <property type="entry name" value="TELLURITE RESISTANCE PROTEIN TEHA"/>
    <property type="match status" value="1"/>
</dbReference>
<dbReference type="Pfam" id="PF03595">
    <property type="entry name" value="SLAC1"/>
    <property type="match status" value="1"/>
</dbReference>
<dbReference type="EMBL" id="CABPRV010000012">
    <property type="protein sequence ID" value="VVE42920.1"/>
    <property type="molecule type" value="Genomic_DNA"/>
</dbReference>
<keyword evidence="2 5" id="KW-0812">Transmembrane</keyword>
<evidence type="ECO:0000256" key="1">
    <source>
        <dbReference type="ARBA" id="ARBA00004141"/>
    </source>
</evidence>
<feature type="transmembrane region" description="Helical" evidence="5">
    <location>
        <begin position="124"/>
        <end position="145"/>
    </location>
</feature>
<feature type="transmembrane region" description="Helical" evidence="5">
    <location>
        <begin position="243"/>
        <end position="261"/>
    </location>
</feature>
<dbReference type="InterPro" id="IPR052951">
    <property type="entry name" value="Tellurite_res_ion_channel"/>
</dbReference>
<keyword evidence="4 5" id="KW-0472">Membrane</keyword>
<comment type="subcellular location">
    <subcellularLocation>
        <location evidence="1">Membrane</location>
        <topology evidence="1">Multi-pass membrane protein</topology>
    </subcellularLocation>
</comment>
<dbReference type="CDD" id="cd09323">
    <property type="entry name" value="TDT_SLAC1_like"/>
    <property type="match status" value="1"/>
</dbReference>
<feature type="transmembrane region" description="Helical" evidence="5">
    <location>
        <begin position="98"/>
        <end position="117"/>
    </location>
</feature>
<dbReference type="RefSeq" id="WP_150722878.1">
    <property type="nucleotide sequence ID" value="NZ_CABPRV010000012.1"/>
</dbReference>
<feature type="transmembrane region" description="Helical" evidence="5">
    <location>
        <begin position="219"/>
        <end position="237"/>
    </location>
</feature>
<sequence>MTQARPQHPPLPDAGAPGRAQSVRHLPVGLFGSVMSIAGLSLAWRIASKQYGIRASIADGIGIVALIAFAVLVVAYLAKTVKHPEAVAFEFTHPVLGSFFGTVGISILLLSSVLGRYNALLHEWVWLFGTLVTLGLSVVMISRLFNGNMAPTSVAPAWLIAGVGSLDVVVAGGQFTSGWGRELNLFAAAVGGVSALVFFVLIFSRLVHEAPLTGATRPSKMILTAPFSVGFIAYVNLSHHVDMFAALLFYFALFLFAVIAYRLITRPAPFSPTWWGIGFPMAALTNASLIYADAVGGAGLTAIAAIMLTLLSAAVAVLAVRTLHALATGRLLAA</sequence>
<feature type="transmembrane region" description="Helical" evidence="5">
    <location>
        <begin position="298"/>
        <end position="320"/>
    </location>
</feature>